<dbReference type="PANTHER" id="PTHR34382:SF7">
    <property type="entry name" value="PTS SYSTEM N,N'-DIACETYLCHITOBIOSE-SPECIFIC EIIA COMPONENT"/>
    <property type="match status" value="1"/>
</dbReference>
<protein>
    <submittedName>
        <fullName evidence="6">PTS lactose/cellobiose transporter subunit IIA</fullName>
    </submittedName>
</protein>
<sequence length="112" mass="12566">MNEIMSEDEINKVSMQIILHAGDARNQISDALEKIGDQKFEAATDLLAAAQENIKKAHESQTNTIQAAAQGTEIPYSVLFSHAQDTLMTIMSEMNIAKQLIRLFKRVDFKEE</sequence>
<dbReference type="RefSeq" id="WP_274784475.1">
    <property type="nucleotide sequence ID" value="NZ_CP132482.1"/>
</dbReference>
<accession>A0ABY9L4K5</accession>
<dbReference type="PROSITE" id="PS51095">
    <property type="entry name" value="PTS_EIIA_TYPE_3"/>
    <property type="match status" value="1"/>
</dbReference>
<evidence type="ECO:0000313" key="7">
    <source>
        <dbReference type="Proteomes" id="UP001233112"/>
    </source>
</evidence>
<proteinExistence type="predicted"/>
<evidence type="ECO:0000256" key="2">
    <source>
        <dbReference type="ARBA" id="ARBA00022597"/>
    </source>
</evidence>
<dbReference type="InterPro" id="IPR036542">
    <property type="entry name" value="PTS_IIA_lac/cel_sf"/>
</dbReference>
<reference evidence="6 7" key="1">
    <citation type="submission" date="2023-08" db="EMBL/GenBank/DDBJ databases">
        <authorList>
            <person name="Buchebner-Jance M."/>
        </authorList>
    </citation>
    <scope>NUCLEOTIDE SEQUENCE [LARGE SCALE GENOMIC DNA]</scope>
    <source>
        <strain evidence="6 7">NCIMB 15471</strain>
    </source>
</reference>
<name>A0ABY9L4K5_9LACO</name>
<dbReference type="InterPro" id="IPR003188">
    <property type="entry name" value="PTS_IIA_lac/cel"/>
</dbReference>
<dbReference type="Gene3D" id="1.20.58.80">
    <property type="entry name" value="Phosphotransferase system, lactose/cellobiose-type IIA subunit"/>
    <property type="match status" value="1"/>
</dbReference>
<dbReference type="PIRSF" id="PIRSF000699">
    <property type="entry name" value="PTS_IILac_III"/>
    <property type="match status" value="1"/>
</dbReference>
<evidence type="ECO:0000256" key="4">
    <source>
        <dbReference type="ARBA" id="ARBA00022683"/>
    </source>
</evidence>
<evidence type="ECO:0000256" key="5">
    <source>
        <dbReference type="PROSITE-ProRule" id="PRU00418"/>
    </source>
</evidence>
<dbReference type="Proteomes" id="UP001233112">
    <property type="component" value="Chromosome"/>
</dbReference>
<keyword evidence="7" id="KW-1185">Reference proteome</keyword>
<keyword evidence="1" id="KW-0813">Transport</keyword>
<organism evidence="6 7">
    <name type="scientific">Lacticaseibacillus parahuelsenbergensis</name>
    <dbReference type="NCBI Taxonomy" id="3068305"/>
    <lineage>
        <taxon>Bacteria</taxon>
        <taxon>Bacillati</taxon>
        <taxon>Bacillota</taxon>
        <taxon>Bacilli</taxon>
        <taxon>Lactobacillales</taxon>
        <taxon>Lactobacillaceae</taxon>
        <taxon>Lacticaseibacillus</taxon>
    </lineage>
</organism>
<dbReference type="SUPFAM" id="SSF46973">
    <property type="entry name" value="Enzyme IIa from lactose specific PTS, IIa-lac"/>
    <property type="match status" value="1"/>
</dbReference>
<evidence type="ECO:0000256" key="3">
    <source>
        <dbReference type="ARBA" id="ARBA00022679"/>
    </source>
</evidence>
<keyword evidence="3" id="KW-0808">Transferase</keyword>
<gene>
    <name evidence="6" type="ORF">LACPH_000629</name>
</gene>
<keyword evidence="4" id="KW-0598">Phosphotransferase system</keyword>
<evidence type="ECO:0000256" key="1">
    <source>
        <dbReference type="ARBA" id="ARBA00022448"/>
    </source>
</evidence>
<evidence type="ECO:0000313" key="6">
    <source>
        <dbReference type="EMBL" id="WLV78654.1"/>
    </source>
</evidence>
<dbReference type="PANTHER" id="PTHR34382">
    <property type="entry name" value="PTS SYSTEM N,N'-DIACETYLCHITOBIOSE-SPECIFIC EIIA COMPONENT"/>
    <property type="match status" value="1"/>
</dbReference>
<feature type="modified residue" description="Phosphohistidine; by HPr" evidence="5">
    <location>
        <position position="82"/>
    </location>
</feature>
<dbReference type="Pfam" id="PF02255">
    <property type="entry name" value="PTS_IIA"/>
    <property type="match status" value="1"/>
</dbReference>
<keyword evidence="2" id="KW-0762">Sugar transport</keyword>
<dbReference type="EMBL" id="CP132482">
    <property type="protein sequence ID" value="WLV78654.1"/>
    <property type="molecule type" value="Genomic_DNA"/>
</dbReference>